<dbReference type="Pfam" id="PF01636">
    <property type="entry name" value="APH"/>
    <property type="match status" value="1"/>
</dbReference>
<organism evidence="2 3">
    <name type="scientific">Paxillus involutus ATCC 200175</name>
    <dbReference type="NCBI Taxonomy" id="664439"/>
    <lineage>
        <taxon>Eukaryota</taxon>
        <taxon>Fungi</taxon>
        <taxon>Dikarya</taxon>
        <taxon>Basidiomycota</taxon>
        <taxon>Agaricomycotina</taxon>
        <taxon>Agaricomycetes</taxon>
        <taxon>Agaricomycetidae</taxon>
        <taxon>Boletales</taxon>
        <taxon>Paxilineae</taxon>
        <taxon>Paxillaceae</taxon>
        <taxon>Paxillus</taxon>
    </lineage>
</organism>
<sequence>MSSTELDHIADQLLAILDEMHSYTSTTLGAVTGGPYNNRNMPYPWNPSHAFSSIKDVFPTEGQVYLTHGDLLPHNILVDGSRITAIVDWETAGYYPEFWEYCRMHDPGWMTPAWGHVLARMFPGLRREKEIRAVSRIIRDLHWNDPYVG</sequence>
<dbReference type="PROSITE" id="PS50011">
    <property type="entry name" value="PROTEIN_KINASE_DOM"/>
    <property type="match status" value="1"/>
</dbReference>
<dbReference type="InterPro" id="IPR000719">
    <property type="entry name" value="Prot_kinase_dom"/>
</dbReference>
<dbReference type="Gene3D" id="3.90.1200.10">
    <property type="match status" value="1"/>
</dbReference>
<protein>
    <recommendedName>
        <fullName evidence="1">Protein kinase domain-containing protein</fullName>
    </recommendedName>
</protein>
<dbReference type="InterPro" id="IPR002575">
    <property type="entry name" value="Aminoglycoside_PTrfase"/>
</dbReference>
<dbReference type="GO" id="GO:0004672">
    <property type="term" value="F:protein kinase activity"/>
    <property type="evidence" value="ECO:0007669"/>
    <property type="project" value="InterPro"/>
</dbReference>
<dbReference type="SUPFAM" id="SSF56112">
    <property type="entry name" value="Protein kinase-like (PK-like)"/>
    <property type="match status" value="1"/>
</dbReference>
<reference evidence="3" key="2">
    <citation type="submission" date="2015-01" db="EMBL/GenBank/DDBJ databases">
        <title>Evolutionary Origins and Diversification of the Mycorrhizal Mutualists.</title>
        <authorList>
            <consortium name="DOE Joint Genome Institute"/>
            <consortium name="Mycorrhizal Genomics Consortium"/>
            <person name="Kohler A."/>
            <person name="Kuo A."/>
            <person name="Nagy L.G."/>
            <person name="Floudas D."/>
            <person name="Copeland A."/>
            <person name="Barry K.W."/>
            <person name="Cichocki N."/>
            <person name="Veneault-Fourrey C."/>
            <person name="LaButti K."/>
            <person name="Lindquist E.A."/>
            <person name="Lipzen A."/>
            <person name="Lundell T."/>
            <person name="Morin E."/>
            <person name="Murat C."/>
            <person name="Riley R."/>
            <person name="Ohm R."/>
            <person name="Sun H."/>
            <person name="Tunlid A."/>
            <person name="Henrissat B."/>
            <person name="Grigoriev I.V."/>
            <person name="Hibbett D.S."/>
            <person name="Martin F."/>
        </authorList>
    </citation>
    <scope>NUCLEOTIDE SEQUENCE [LARGE SCALE GENOMIC DNA]</scope>
    <source>
        <strain evidence="3">ATCC 200175</strain>
    </source>
</reference>
<dbReference type="InterPro" id="IPR011009">
    <property type="entry name" value="Kinase-like_dom_sf"/>
</dbReference>
<dbReference type="AlphaFoldDB" id="A0A0C9SVP4"/>
<proteinExistence type="predicted"/>
<evidence type="ECO:0000259" key="1">
    <source>
        <dbReference type="PROSITE" id="PS50011"/>
    </source>
</evidence>
<dbReference type="PANTHER" id="PTHR21310:SF55">
    <property type="entry name" value="AMINOGLYCOSIDE PHOSPHOTRANSFERASE DOMAIN-CONTAINING PROTEIN"/>
    <property type="match status" value="1"/>
</dbReference>
<dbReference type="InterPro" id="IPR051678">
    <property type="entry name" value="AGP_Transferase"/>
</dbReference>
<dbReference type="OrthoDB" id="5598852at2759"/>
<dbReference type="PANTHER" id="PTHR21310">
    <property type="entry name" value="AMINOGLYCOSIDE PHOSPHOTRANSFERASE-RELATED-RELATED"/>
    <property type="match status" value="1"/>
</dbReference>
<keyword evidence="3" id="KW-1185">Reference proteome</keyword>
<dbReference type="GO" id="GO:0005524">
    <property type="term" value="F:ATP binding"/>
    <property type="evidence" value="ECO:0007669"/>
    <property type="project" value="InterPro"/>
</dbReference>
<dbReference type="Proteomes" id="UP000053647">
    <property type="component" value="Unassembled WGS sequence"/>
</dbReference>
<feature type="domain" description="Protein kinase" evidence="1">
    <location>
        <begin position="1"/>
        <end position="149"/>
    </location>
</feature>
<name>A0A0C9SVP4_PAXIN</name>
<dbReference type="HOGENOM" id="CLU_021768_3_2_1"/>
<evidence type="ECO:0000313" key="2">
    <source>
        <dbReference type="EMBL" id="KIJ06715.1"/>
    </source>
</evidence>
<reference evidence="2 3" key="1">
    <citation type="submission" date="2014-06" db="EMBL/GenBank/DDBJ databases">
        <authorList>
            <consortium name="DOE Joint Genome Institute"/>
            <person name="Kuo A."/>
            <person name="Kohler A."/>
            <person name="Nagy L.G."/>
            <person name="Floudas D."/>
            <person name="Copeland A."/>
            <person name="Barry K.W."/>
            <person name="Cichocki N."/>
            <person name="Veneault-Fourrey C."/>
            <person name="LaButti K."/>
            <person name="Lindquist E.A."/>
            <person name="Lipzen A."/>
            <person name="Lundell T."/>
            <person name="Morin E."/>
            <person name="Murat C."/>
            <person name="Sun H."/>
            <person name="Tunlid A."/>
            <person name="Henrissat B."/>
            <person name="Grigoriev I.V."/>
            <person name="Hibbett D.S."/>
            <person name="Martin F."/>
            <person name="Nordberg H.P."/>
            <person name="Cantor M.N."/>
            <person name="Hua S.X."/>
        </authorList>
    </citation>
    <scope>NUCLEOTIDE SEQUENCE [LARGE SCALE GENOMIC DNA]</scope>
    <source>
        <strain evidence="2 3">ATCC 200175</strain>
    </source>
</reference>
<gene>
    <name evidence="2" type="ORF">PAXINDRAFT_91594</name>
</gene>
<accession>A0A0C9SVP4</accession>
<evidence type="ECO:0000313" key="3">
    <source>
        <dbReference type="Proteomes" id="UP000053647"/>
    </source>
</evidence>
<dbReference type="EMBL" id="KN820193">
    <property type="protein sequence ID" value="KIJ06715.1"/>
    <property type="molecule type" value="Genomic_DNA"/>
</dbReference>